<feature type="compositionally biased region" description="Polar residues" evidence="1">
    <location>
        <begin position="1"/>
        <end position="12"/>
    </location>
</feature>
<feature type="compositionally biased region" description="Basic and acidic residues" evidence="1">
    <location>
        <begin position="13"/>
        <end position="51"/>
    </location>
</feature>
<accession>A0AAD8BND0</accession>
<gene>
    <name evidence="2" type="ORF">Bpfe_013728</name>
</gene>
<dbReference type="Proteomes" id="UP001233172">
    <property type="component" value="Unassembled WGS sequence"/>
</dbReference>
<feature type="region of interest" description="Disordered" evidence="1">
    <location>
        <begin position="1"/>
        <end position="54"/>
    </location>
</feature>
<proteinExistence type="predicted"/>
<reference evidence="2" key="2">
    <citation type="submission" date="2023-04" db="EMBL/GenBank/DDBJ databases">
        <authorList>
            <person name="Bu L."/>
            <person name="Lu L."/>
            <person name="Laidemitt M.R."/>
            <person name="Zhang S.M."/>
            <person name="Mutuku M."/>
            <person name="Mkoji G."/>
            <person name="Steinauer M."/>
            <person name="Loker E.S."/>
        </authorList>
    </citation>
    <scope>NUCLEOTIDE SEQUENCE</scope>
    <source>
        <strain evidence="2">KasaAsao</strain>
        <tissue evidence="2">Whole Snail</tissue>
    </source>
</reference>
<reference evidence="2" key="1">
    <citation type="journal article" date="2023" name="PLoS Negl. Trop. Dis.">
        <title>A genome sequence for Biomphalaria pfeifferi, the major vector snail for the human-infecting parasite Schistosoma mansoni.</title>
        <authorList>
            <person name="Bu L."/>
            <person name="Lu L."/>
            <person name="Laidemitt M.R."/>
            <person name="Zhang S.M."/>
            <person name="Mutuku M."/>
            <person name="Mkoji G."/>
            <person name="Steinauer M."/>
            <person name="Loker E.S."/>
        </authorList>
    </citation>
    <scope>NUCLEOTIDE SEQUENCE</scope>
    <source>
        <strain evidence="2">KasaAsao</strain>
    </source>
</reference>
<evidence type="ECO:0000313" key="3">
    <source>
        <dbReference type="Proteomes" id="UP001233172"/>
    </source>
</evidence>
<dbReference type="EMBL" id="JASAOG010000059">
    <property type="protein sequence ID" value="KAK0056790.1"/>
    <property type="molecule type" value="Genomic_DNA"/>
</dbReference>
<name>A0AAD8BND0_BIOPF</name>
<comment type="caution">
    <text evidence="2">The sequence shown here is derived from an EMBL/GenBank/DDBJ whole genome shotgun (WGS) entry which is preliminary data.</text>
</comment>
<sequence length="85" mass="9881">MNSKETFLQTRQSTDRAQTENRQSTDRAKTEHRQSTDREQTEHRQSTDRAQTEQQSFCSICCCKNKGLNTFHRTLLDQLVSSANT</sequence>
<keyword evidence="3" id="KW-1185">Reference proteome</keyword>
<dbReference type="AlphaFoldDB" id="A0AAD8BND0"/>
<protein>
    <submittedName>
        <fullName evidence="2">Uncharacterized protein</fullName>
    </submittedName>
</protein>
<evidence type="ECO:0000313" key="2">
    <source>
        <dbReference type="EMBL" id="KAK0056790.1"/>
    </source>
</evidence>
<organism evidence="2 3">
    <name type="scientific">Biomphalaria pfeifferi</name>
    <name type="common">Bloodfluke planorb</name>
    <name type="synonym">Freshwater snail</name>
    <dbReference type="NCBI Taxonomy" id="112525"/>
    <lineage>
        <taxon>Eukaryota</taxon>
        <taxon>Metazoa</taxon>
        <taxon>Spiralia</taxon>
        <taxon>Lophotrochozoa</taxon>
        <taxon>Mollusca</taxon>
        <taxon>Gastropoda</taxon>
        <taxon>Heterobranchia</taxon>
        <taxon>Euthyneura</taxon>
        <taxon>Panpulmonata</taxon>
        <taxon>Hygrophila</taxon>
        <taxon>Lymnaeoidea</taxon>
        <taxon>Planorbidae</taxon>
        <taxon>Biomphalaria</taxon>
    </lineage>
</organism>
<evidence type="ECO:0000256" key="1">
    <source>
        <dbReference type="SAM" id="MobiDB-lite"/>
    </source>
</evidence>